<dbReference type="Pfam" id="PF17806">
    <property type="entry name" value="SO_alpha_A3"/>
    <property type="match status" value="1"/>
</dbReference>
<sequence length="973" mass="102994">MTRLATGGRIDRSESLRFSFDGRDLTGHPGDTLASALLANGVRLVGRSFKYHRPRGIWGFGVEEPNALVELRGGARQEPNTRATTAELFEGLRAQSQNRWPSLRFDLRAVNGLFGPLLSAGFYYKTFMWPAAFWEKVYEPLIRRAAGLGRAATAPDPDHYERMHAHCDVLVIGAGPTGLAAALAAARGGARVIVADEDFAPGGRLLAERQEIDGGPAADWAARIWAELGAMPDVTLLPRTTVFGVFDQGSYGAVQRLSDHLPETAPGQPRQRGWTIVAKRAVLAAGALERPIAFSGNDRPGVMSAAAARGYVNRYAVLPGRRAVVFTSGDDGWRSAADLLAAGAQVTVVEARDGVAPAVAASAAQARHVFGARVAGTGGRLGLSDVRLANGETIAADLLAVAGGWNPTLHLAGHHGARPRWDETLHAFLPDTAPPGMIVAGAAMGRMTLAACLADGAAAGRQAAEETGHAAPPLDLPQAQDEPSALRPLFHVPGRTKAFVDFQHDVTAADIELAAREGYRSVEHAKRYTTLGMATDQGRTANVVGLAILAVATGRGIAETGTTLFRPPYTPVTIGALAGHQTGRDFRPTRRTPLHDWAARHGASFVETGPWLRAQWYARPGEAGWRDSVDREAQAVRADAGFCDVSTLGKIEVVGPDAAALLDLAYANDIASLKPGRIRYGIMLREDGFVFDDGTCARLEQDRFLLTTTTANAARVLQHLEYVHQVLRPELRLVMLSVTDAWAQIALAGPRARDVLAGLVTETDVSNTAFPHMSCMSASLVGGIAARLYRLSFSGELGYEIGVAPDHAPVLADLLLAAGATPYGTEALGVLRIEKGHAGGGELNGQTTAGDLGLGRMLSRRKDFIGRVMAQRPALVDPSRPVLVGLRGAATLRTGAHLLEPGAAATTENDLGHVTAACWSPHLGGMIGLGLLSGGQARIGTRIRVYDPLRGGDAEAEVVSPVFIDPEGQRSRG</sequence>
<comment type="caution">
    <text evidence="6">The sequence shown here is derived from an EMBL/GenBank/DDBJ whole genome shotgun (WGS) entry which is preliminary data.</text>
</comment>
<dbReference type="PIRSF" id="PIRSF037980">
    <property type="entry name" value="SoxA"/>
    <property type="match status" value="1"/>
</dbReference>
<dbReference type="InterPro" id="IPR006277">
    <property type="entry name" value="Sarcosine_oxidase_asu"/>
</dbReference>
<feature type="domain" description="GCVT N-terminal" evidence="2">
    <location>
        <begin position="594"/>
        <end position="861"/>
    </location>
</feature>
<evidence type="ECO:0000259" key="4">
    <source>
        <dbReference type="Pfam" id="PF08669"/>
    </source>
</evidence>
<evidence type="ECO:0000259" key="5">
    <source>
        <dbReference type="Pfam" id="PF17806"/>
    </source>
</evidence>
<dbReference type="InterPro" id="IPR041117">
    <property type="entry name" value="SoxA_A3"/>
</dbReference>
<gene>
    <name evidence="6" type="ORF">JJQ90_12980</name>
</gene>
<keyword evidence="7" id="KW-1185">Reference proteome</keyword>
<dbReference type="Pfam" id="PF13510">
    <property type="entry name" value="Fer2_4"/>
    <property type="match status" value="1"/>
</dbReference>
<accession>A0ABS6HAA0</accession>
<evidence type="ECO:0000256" key="1">
    <source>
        <dbReference type="ARBA" id="ARBA00023002"/>
    </source>
</evidence>
<dbReference type="InterPro" id="IPR023753">
    <property type="entry name" value="FAD/NAD-binding_dom"/>
</dbReference>
<dbReference type="Pfam" id="PF07992">
    <property type="entry name" value="Pyr_redox_2"/>
    <property type="match status" value="1"/>
</dbReference>
<feature type="domain" description="Aminomethyltransferase C-terminal" evidence="4">
    <location>
        <begin position="886"/>
        <end position="965"/>
    </location>
</feature>
<dbReference type="Proteomes" id="UP000689967">
    <property type="component" value="Unassembled WGS sequence"/>
</dbReference>
<dbReference type="NCBIfam" id="TIGR01372">
    <property type="entry name" value="soxA"/>
    <property type="match status" value="1"/>
</dbReference>
<feature type="domain" description="SoxA A3" evidence="5">
    <location>
        <begin position="496"/>
        <end position="579"/>
    </location>
</feature>
<proteinExistence type="predicted"/>
<dbReference type="InterPro" id="IPR013977">
    <property type="entry name" value="GcvT_C"/>
</dbReference>
<dbReference type="EMBL" id="JAERQM010000003">
    <property type="protein sequence ID" value="MBU8544628.1"/>
    <property type="molecule type" value="Genomic_DNA"/>
</dbReference>
<organism evidence="6 7">
    <name type="scientific">Falsiroseomonas oleicola</name>
    <dbReference type="NCBI Taxonomy" id="2801474"/>
    <lineage>
        <taxon>Bacteria</taxon>
        <taxon>Pseudomonadati</taxon>
        <taxon>Pseudomonadota</taxon>
        <taxon>Alphaproteobacteria</taxon>
        <taxon>Acetobacterales</taxon>
        <taxon>Roseomonadaceae</taxon>
        <taxon>Falsiroseomonas</taxon>
    </lineage>
</organism>
<evidence type="ECO:0000259" key="2">
    <source>
        <dbReference type="Pfam" id="PF01571"/>
    </source>
</evidence>
<dbReference type="PANTHER" id="PTHR43757">
    <property type="entry name" value="AMINOMETHYLTRANSFERASE"/>
    <property type="match status" value="1"/>
</dbReference>
<dbReference type="PANTHER" id="PTHR43757:SF2">
    <property type="entry name" value="AMINOMETHYLTRANSFERASE, MITOCHONDRIAL"/>
    <property type="match status" value="1"/>
</dbReference>
<feature type="domain" description="FAD/NAD(P)-binding" evidence="3">
    <location>
        <begin position="168"/>
        <end position="412"/>
    </location>
</feature>
<evidence type="ECO:0000259" key="3">
    <source>
        <dbReference type="Pfam" id="PF07992"/>
    </source>
</evidence>
<keyword evidence="1" id="KW-0560">Oxidoreductase</keyword>
<evidence type="ECO:0000313" key="7">
    <source>
        <dbReference type="Proteomes" id="UP000689967"/>
    </source>
</evidence>
<reference evidence="6 7" key="1">
    <citation type="submission" date="2021-01" db="EMBL/GenBank/DDBJ databases">
        <title>Roseomonas sp. nov, a bacterium isolated from an oil production mixture in Yumen Oilfield.</title>
        <authorList>
            <person name="Wu D."/>
        </authorList>
    </citation>
    <scope>NUCLEOTIDE SEQUENCE [LARGE SCALE GENOMIC DNA]</scope>
    <source>
        <strain evidence="6 7">ROY-5-3</strain>
    </source>
</reference>
<dbReference type="InterPro" id="IPR006222">
    <property type="entry name" value="GCVT_N"/>
</dbReference>
<dbReference type="Pfam" id="PF01571">
    <property type="entry name" value="GCV_T"/>
    <property type="match status" value="1"/>
</dbReference>
<evidence type="ECO:0000313" key="6">
    <source>
        <dbReference type="EMBL" id="MBU8544628.1"/>
    </source>
</evidence>
<dbReference type="InterPro" id="IPR028896">
    <property type="entry name" value="GcvT/YgfZ/DmdA"/>
</dbReference>
<name>A0ABS6HAA0_9PROT</name>
<dbReference type="Pfam" id="PF08669">
    <property type="entry name" value="GCV_T_C"/>
    <property type="match status" value="1"/>
</dbReference>
<dbReference type="RefSeq" id="WP_216876001.1">
    <property type="nucleotide sequence ID" value="NZ_JAERQM010000003.1"/>
</dbReference>
<protein>
    <submittedName>
        <fullName evidence="6">Sarcosine oxidase subunit alpha family protein</fullName>
    </submittedName>
</protein>